<proteinExistence type="predicted"/>
<comment type="caution">
    <text evidence="2">The sequence shown here is derived from an EMBL/GenBank/DDBJ whole genome shotgun (WGS) entry which is preliminary data.</text>
</comment>
<feature type="compositionally biased region" description="Basic and acidic residues" evidence="1">
    <location>
        <begin position="24"/>
        <end position="39"/>
    </location>
</feature>
<name>A0A397U629_9GLOM</name>
<feature type="compositionally biased region" description="Basic residues" evidence="1">
    <location>
        <begin position="1"/>
        <end position="12"/>
    </location>
</feature>
<feature type="region of interest" description="Disordered" evidence="1">
    <location>
        <begin position="1"/>
        <end position="39"/>
    </location>
</feature>
<accession>A0A397U629</accession>
<protein>
    <submittedName>
        <fullName evidence="2">Uncharacterized protein</fullName>
    </submittedName>
</protein>
<gene>
    <name evidence="2" type="ORF">C2G38_2047367</name>
</gene>
<reference evidence="2 3" key="1">
    <citation type="submission" date="2018-06" db="EMBL/GenBank/DDBJ databases">
        <title>Comparative genomics reveals the genomic features of Rhizophagus irregularis, R. cerebriforme, R. diaphanum and Gigaspora rosea, and their symbiotic lifestyle signature.</title>
        <authorList>
            <person name="Morin E."/>
            <person name="San Clemente H."/>
            <person name="Chen E.C.H."/>
            <person name="De La Providencia I."/>
            <person name="Hainaut M."/>
            <person name="Kuo A."/>
            <person name="Kohler A."/>
            <person name="Murat C."/>
            <person name="Tang N."/>
            <person name="Roy S."/>
            <person name="Loubradou J."/>
            <person name="Henrissat B."/>
            <person name="Grigoriev I.V."/>
            <person name="Corradi N."/>
            <person name="Roux C."/>
            <person name="Martin F.M."/>
        </authorList>
    </citation>
    <scope>NUCLEOTIDE SEQUENCE [LARGE SCALE GENOMIC DNA]</scope>
    <source>
        <strain evidence="2 3">DAOM 194757</strain>
    </source>
</reference>
<evidence type="ECO:0000313" key="3">
    <source>
        <dbReference type="Proteomes" id="UP000266673"/>
    </source>
</evidence>
<dbReference type="EMBL" id="QKWP01001930">
    <property type="protein sequence ID" value="RIB05732.1"/>
    <property type="molecule type" value="Genomic_DNA"/>
</dbReference>
<organism evidence="2 3">
    <name type="scientific">Gigaspora rosea</name>
    <dbReference type="NCBI Taxonomy" id="44941"/>
    <lineage>
        <taxon>Eukaryota</taxon>
        <taxon>Fungi</taxon>
        <taxon>Fungi incertae sedis</taxon>
        <taxon>Mucoromycota</taxon>
        <taxon>Glomeromycotina</taxon>
        <taxon>Glomeromycetes</taxon>
        <taxon>Diversisporales</taxon>
        <taxon>Gigasporaceae</taxon>
        <taxon>Gigaspora</taxon>
    </lineage>
</organism>
<dbReference type="Proteomes" id="UP000266673">
    <property type="component" value="Unassembled WGS sequence"/>
</dbReference>
<evidence type="ECO:0000256" key="1">
    <source>
        <dbReference type="SAM" id="MobiDB-lite"/>
    </source>
</evidence>
<sequence length="107" mass="12981">MVKKGGSYKHHEKKENTQGGMKDLLNEDKTEVERSYQKEKRTMIKEREYIEKVLMMYTRRGLKVENIRHKELEKQMPQSDMMDEIPNTNKWHKVNKIVDKVVMRKED</sequence>
<dbReference type="AlphaFoldDB" id="A0A397U629"/>
<evidence type="ECO:0000313" key="2">
    <source>
        <dbReference type="EMBL" id="RIB05732.1"/>
    </source>
</evidence>
<keyword evidence="3" id="KW-1185">Reference proteome</keyword>